<evidence type="ECO:0000256" key="1">
    <source>
        <dbReference type="SAM" id="Phobius"/>
    </source>
</evidence>
<dbReference type="PANTHER" id="PTHR32251">
    <property type="entry name" value="3-OXO-5-ALPHA-STEROID 4-DEHYDROGENASE"/>
    <property type="match status" value="1"/>
</dbReference>
<feature type="transmembrane region" description="Helical" evidence="1">
    <location>
        <begin position="155"/>
        <end position="174"/>
    </location>
</feature>
<dbReference type="PROSITE" id="PS50244">
    <property type="entry name" value="S5A_REDUCTASE"/>
    <property type="match status" value="1"/>
</dbReference>
<feature type="transmembrane region" description="Helical" evidence="1">
    <location>
        <begin position="20"/>
        <end position="43"/>
    </location>
</feature>
<gene>
    <name evidence="2" type="ORF">VHEMI03869</name>
</gene>
<evidence type="ECO:0000313" key="2">
    <source>
        <dbReference type="EMBL" id="CEJ85719.1"/>
    </source>
</evidence>
<dbReference type="Proteomes" id="UP000039046">
    <property type="component" value="Unassembled WGS sequence"/>
</dbReference>
<dbReference type="PANTHER" id="PTHR32251:SF17">
    <property type="entry name" value="STEROID 5-ALPHA REDUCTASE C-TERMINAL DOMAIN-CONTAINING PROTEIN"/>
    <property type="match status" value="1"/>
</dbReference>
<accession>A0A0A1TCI9</accession>
<feature type="transmembrane region" description="Helical" evidence="1">
    <location>
        <begin position="275"/>
        <end position="299"/>
    </location>
</feature>
<dbReference type="EMBL" id="CDHN01000002">
    <property type="protein sequence ID" value="CEJ85719.1"/>
    <property type="molecule type" value="Genomic_DNA"/>
</dbReference>
<keyword evidence="1" id="KW-1133">Transmembrane helix</keyword>
<protein>
    <submittedName>
        <fullName evidence="2">Uncharacterized protein</fullName>
    </submittedName>
</protein>
<feature type="transmembrane region" description="Helical" evidence="1">
    <location>
        <begin position="115"/>
        <end position="134"/>
    </location>
</feature>
<organism evidence="2 3">
    <name type="scientific">[Torrubiella] hemipterigena</name>
    <dbReference type="NCBI Taxonomy" id="1531966"/>
    <lineage>
        <taxon>Eukaryota</taxon>
        <taxon>Fungi</taxon>
        <taxon>Dikarya</taxon>
        <taxon>Ascomycota</taxon>
        <taxon>Pezizomycotina</taxon>
        <taxon>Sordariomycetes</taxon>
        <taxon>Hypocreomycetidae</taxon>
        <taxon>Hypocreales</taxon>
        <taxon>Clavicipitaceae</taxon>
        <taxon>Clavicipitaceae incertae sedis</taxon>
        <taxon>'Torrubiella' clade</taxon>
    </lineage>
</organism>
<name>A0A0A1TCI9_9HYPO</name>
<feature type="transmembrane region" description="Helical" evidence="1">
    <location>
        <begin position="194"/>
        <end position="212"/>
    </location>
</feature>
<keyword evidence="1" id="KW-0812">Transmembrane</keyword>
<dbReference type="Pfam" id="PF06966">
    <property type="entry name" value="DUF1295"/>
    <property type="match status" value="2"/>
</dbReference>
<reference evidence="2 3" key="1">
    <citation type="journal article" date="2015" name="Genome Announc.">
        <title>Draft Genome Sequence and Gene Annotation of the Entomopathogenic Fungus Verticillium hemipterigenum.</title>
        <authorList>
            <person name="Horn F."/>
            <person name="Habel A."/>
            <person name="Scharf D.H."/>
            <person name="Dworschak J."/>
            <person name="Brakhage A.A."/>
            <person name="Guthke R."/>
            <person name="Hertweck C."/>
            <person name="Linde J."/>
        </authorList>
    </citation>
    <scope>NUCLEOTIDE SEQUENCE [LARGE SCALE GENOMIC DNA]</scope>
</reference>
<dbReference type="Gene3D" id="1.20.120.1630">
    <property type="match status" value="1"/>
</dbReference>
<dbReference type="AlphaFoldDB" id="A0A0A1TCI9"/>
<feature type="transmembrane region" description="Helical" evidence="1">
    <location>
        <begin position="244"/>
        <end position="263"/>
    </location>
</feature>
<dbReference type="PROSITE" id="PS51257">
    <property type="entry name" value="PROKAR_LIPOPROTEIN"/>
    <property type="match status" value="1"/>
</dbReference>
<dbReference type="HOGENOM" id="CLU_043418_1_0_1"/>
<keyword evidence="1" id="KW-0472">Membrane</keyword>
<proteinExistence type="predicted"/>
<sequence>MFFNKLLLGLTSFRSPLLQGIVPCVAAAFGCQIAAGIPSILFGTERFFDFSGSVTFLAVGALSLYLPALRSRAAAAVNGVAPDKLPALPSLTQMISSVGRLGAEQGAGARDWRQVAATALVLIWATRLGSYLLSRITDHGTDSRFDKIRHRPARFSFTFFMQALWVSFQMMPVLALNAVPSATLAASKVSPTTAIGLGLWGAGFIFEVGADMQKSRWLREKRDKVHDQEFLTGGFFNLCRYPNYFGEITMWTGLATTAAGILAQRPVQFALGLSGGVPGIALTSAISFLSPAFISFLLLKVSGIPLSEPKYDKKFGHRKDYQEWRNNTPRLIPKFW</sequence>
<evidence type="ECO:0000313" key="3">
    <source>
        <dbReference type="Proteomes" id="UP000039046"/>
    </source>
</evidence>
<feature type="transmembrane region" description="Helical" evidence="1">
    <location>
        <begin position="50"/>
        <end position="68"/>
    </location>
</feature>
<dbReference type="InterPro" id="IPR010721">
    <property type="entry name" value="UstE-like"/>
</dbReference>
<dbReference type="GO" id="GO:0016020">
    <property type="term" value="C:membrane"/>
    <property type="evidence" value="ECO:0007669"/>
    <property type="project" value="TreeGrafter"/>
</dbReference>
<keyword evidence="3" id="KW-1185">Reference proteome</keyword>